<dbReference type="EMBL" id="MPUH01002036">
    <property type="protein sequence ID" value="OMJ65605.1"/>
    <property type="molecule type" value="Genomic_DNA"/>
</dbReference>
<dbReference type="InterPro" id="IPR005018">
    <property type="entry name" value="DOMON_domain"/>
</dbReference>
<name>A0A1R2AMG5_9CILI</name>
<reference evidence="2 3" key="1">
    <citation type="submission" date="2016-11" db="EMBL/GenBank/DDBJ databases">
        <title>The macronuclear genome of Stentor coeruleus: a giant cell with tiny introns.</title>
        <authorList>
            <person name="Slabodnick M."/>
            <person name="Ruby J.G."/>
            <person name="Reiff S.B."/>
            <person name="Swart E.C."/>
            <person name="Gosai S."/>
            <person name="Prabakaran S."/>
            <person name="Witkowska E."/>
            <person name="Larue G.E."/>
            <person name="Fisher S."/>
            <person name="Freeman R.M."/>
            <person name="Gunawardena J."/>
            <person name="Chu W."/>
            <person name="Stover N.A."/>
            <person name="Gregory B.D."/>
            <person name="Nowacki M."/>
            <person name="Derisi J."/>
            <person name="Roy S.W."/>
            <person name="Marshall W.F."/>
            <person name="Sood P."/>
        </authorList>
    </citation>
    <scope>NUCLEOTIDE SEQUENCE [LARGE SCALE GENOMIC DNA]</scope>
    <source>
        <strain evidence="2">WM001</strain>
    </source>
</reference>
<comment type="caution">
    <text evidence="2">The sequence shown here is derived from an EMBL/GenBank/DDBJ whole genome shotgun (WGS) entry which is preliminary data.</text>
</comment>
<feature type="domain" description="DOMON" evidence="1">
    <location>
        <begin position="22"/>
        <end position="146"/>
    </location>
</feature>
<dbReference type="InterPro" id="IPR045266">
    <property type="entry name" value="DOH_DOMON"/>
</dbReference>
<accession>A0A1R2AMG5</accession>
<evidence type="ECO:0000313" key="3">
    <source>
        <dbReference type="Proteomes" id="UP000187209"/>
    </source>
</evidence>
<dbReference type="OrthoDB" id="2448405at2759"/>
<dbReference type="Proteomes" id="UP000187209">
    <property type="component" value="Unassembled WGS sequence"/>
</dbReference>
<sequence length="186" mass="20759">MSWFLLFVIPSVLSVGVVYLPNDIILAWSFPTTETIKFELRVPQTIFDSYGWTGIGFKPVASGSGMNGADITNIIFSTPMQDSYGLSRGGPKSDIEMGGACDLIYPDSHVDGRGIKYFWEKKLNTGDQYDVPLAKDQEFRLLYAVGQVSESGVQMQHTFMNRGTINIVLSENFRDSSLQYNLFSLI</sequence>
<dbReference type="Pfam" id="PF03351">
    <property type="entry name" value="DOMON"/>
    <property type="match status" value="1"/>
</dbReference>
<evidence type="ECO:0000313" key="2">
    <source>
        <dbReference type="EMBL" id="OMJ65605.1"/>
    </source>
</evidence>
<proteinExistence type="predicted"/>
<evidence type="ECO:0000259" key="1">
    <source>
        <dbReference type="PROSITE" id="PS50836"/>
    </source>
</evidence>
<gene>
    <name evidence="2" type="ORF">SteCoe_37919</name>
</gene>
<dbReference type="AlphaFoldDB" id="A0A1R2AMG5"/>
<dbReference type="CDD" id="cd09631">
    <property type="entry name" value="DOMON_DOH"/>
    <property type="match status" value="1"/>
</dbReference>
<protein>
    <recommendedName>
        <fullName evidence="1">DOMON domain-containing protein</fullName>
    </recommendedName>
</protein>
<keyword evidence="3" id="KW-1185">Reference proteome</keyword>
<organism evidence="2 3">
    <name type="scientific">Stentor coeruleus</name>
    <dbReference type="NCBI Taxonomy" id="5963"/>
    <lineage>
        <taxon>Eukaryota</taxon>
        <taxon>Sar</taxon>
        <taxon>Alveolata</taxon>
        <taxon>Ciliophora</taxon>
        <taxon>Postciliodesmatophora</taxon>
        <taxon>Heterotrichea</taxon>
        <taxon>Heterotrichida</taxon>
        <taxon>Stentoridae</taxon>
        <taxon>Stentor</taxon>
    </lineage>
</organism>
<dbReference type="PROSITE" id="PS50836">
    <property type="entry name" value="DOMON"/>
    <property type="match status" value="1"/>
</dbReference>